<dbReference type="Proteomes" id="UP001303046">
    <property type="component" value="Unassembled WGS sequence"/>
</dbReference>
<evidence type="ECO:0000256" key="2">
    <source>
        <dbReference type="ARBA" id="ARBA00022491"/>
    </source>
</evidence>
<dbReference type="PROSITE" id="PS51148">
    <property type="entry name" value="AXH"/>
    <property type="match status" value="1"/>
</dbReference>
<dbReference type="PANTHER" id="PTHR13392">
    <property type="entry name" value="ATAXIN 1"/>
    <property type="match status" value="1"/>
</dbReference>
<evidence type="ECO:0000256" key="4">
    <source>
        <dbReference type="ARBA" id="ARBA00023125"/>
    </source>
</evidence>
<keyword evidence="10" id="KW-1185">Reference proteome</keyword>
<protein>
    <recommendedName>
        <fullName evidence="8">AXH domain-containing protein</fullName>
    </recommendedName>
</protein>
<keyword evidence="5" id="KW-0804">Transcription</keyword>
<sequence>MSPSLCRVVWTFVDQNQPCFLKKKQHLTFRRNALFYCCYIAKRDVSQPSVPNLLLFGEVKAEAFFDSKENKQPTSPDFCWLAMSMNGDGQQQPGPSGTAQWSQPALADILTALQMQLARTAAEGTRVIGQSNAPVLSGASPLVNPLQPQISTTAIPNPTPLPVTPAPNPLLHSYQQLLNPAFLELQRQLIAQQTAQFRLPLLPTQMTSSMSLPSLRQIPSAMPHVSMPGAAAALPARPVPRKPAPVMVTASNVPTSTATRSNGSQFAVPQDPVSRKPSLPPSRPSTSSEEKEKTAVRSRSPEFEMGKLPVKNYIPSHFMKGTMIQMASGKLKKVEEMSSDDFLLAAPLTREFNVDASVVVEIAKASTLARVKFAVGQTQYEATLEPQLEHPFFVLGKGWCSCDPHRTAETYGLECQEMKVGDVCISLSRRSESDAKQLDEAVALPEAAEVKEKEAAQAAIREELSKEMGESNGRNSAPPTRYHPYSKKIRKVSES</sequence>
<dbReference type="SMART" id="SM00536">
    <property type="entry name" value="AXH"/>
    <property type="match status" value="1"/>
</dbReference>
<evidence type="ECO:0000259" key="8">
    <source>
        <dbReference type="PROSITE" id="PS51148"/>
    </source>
</evidence>
<evidence type="ECO:0000313" key="10">
    <source>
        <dbReference type="Proteomes" id="UP001303046"/>
    </source>
</evidence>
<keyword evidence="2" id="KW-0678">Repressor</keyword>
<dbReference type="SUPFAM" id="SSF102031">
    <property type="entry name" value="AXH domain"/>
    <property type="match status" value="1"/>
</dbReference>
<dbReference type="EMBL" id="JAVFWL010000001">
    <property type="protein sequence ID" value="KAK6729860.1"/>
    <property type="molecule type" value="Genomic_DNA"/>
</dbReference>
<feature type="compositionally biased region" description="Polar residues" evidence="7">
    <location>
        <begin position="252"/>
        <end position="267"/>
    </location>
</feature>
<keyword evidence="4" id="KW-0238">DNA-binding</keyword>
<dbReference type="InterPro" id="IPR036096">
    <property type="entry name" value="Ataxin_AXH_dom_sf"/>
</dbReference>
<dbReference type="Pfam" id="PF08517">
    <property type="entry name" value="AXH"/>
    <property type="match status" value="1"/>
</dbReference>
<feature type="compositionally biased region" description="Basic and acidic residues" evidence="7">
    <location>
        <begin position="454"/>
        <end position="469"/>
    </location>
</feature>
<dbReference type="PANTHER" id="PTHR13392:SF13">
    <property type="entry name" value="AXH DOMAIN-CONTAINING PROTEIN"/>
    <property type="match status" value="1"/>
</dbReference>
<comment type="subcellular location">
    <subcellularLocation>
        <location evidence="1">Nucleus</location>
    </subcellularLocation>
</comment>
<comment type="caution">
    <text evidence="9">The sequence shown here is derived from an EMBL/GenBank/DDBJ whole genome shotgun (WGS) entry which is preliminary data.</text>
</comment>
<feature type="domain" description="AXH" evidence="8">
    <location>
        <begin position="306"/>
        <end position="435"/>
    </location>
</feature>
<evidence type="ECO:0000256" key="3">
    <source>
        <dbReference type="ARBA" id="ARBA00023015"/>
    </source>
</evidence>
<feature type="compositionally biased region" description="Basic and acidic residues" evidence="7">
    <location>
        <begin position="288"/>
        <end position="300"/>
    </location>
</feature>
<accession>A0ABR1BWN3</accession>
<gene>
    <name evidence="9" type="primary">Necator_chrI.g2863</name>
    <name evidence="9" type="ORF">RB195_006735</name>
</gene>
<evidence type="ECO:0000256" key="7">
    <source>
        <dbReference type="SAM" id="MobiDB-lite"/>
    </source>
</evidence>
<evidence type="ECO:0000256" key="5">
    <source>
        <dbReference type="ARBA" id="ARBA00023163"/>
    </source>
</evidence>
<organism evidence="9 10">
    <name type="scientific">Necator americanus</name>
    <name type="common">Human hookworm</name>
    <dbReference type="NCBI Taxonomy" id="51031"/>
    <lineage>
        <taxon>Eukaryota</taxon>
        <taxon>Metazoa</taxon>
        <taxon>Ecdysozoa</taxon>
        <taxon>Nematoda</taxon>
        <taxon>Chromadorea</taxon>
        <taxon>Rhabditida</taxon>
        <taxon>Rhabditina</taxon>
        <taxon>Rhabditomorpha</taxon>
        <taxon>Strongyloidea</taxon>
        <taxon>Ancylostomatidae</taxon>
        <taxon>Bunostominae</taxon>
        <taxon>Necator</taxon>
    </lineage>
</organism>
<dbReference type="InterPro" id="IPR003652">
    <property type="entry name" value="Ataxin_AXH_dom"/>
</dbReference>
<feature type="region of interest" description="Disordered" evidence="7">
    <location>
        <begin position="454"/>
        <end position="495"/>
    </location>
</feature>
<evidence type="ECO:0000313" key="9">
    <source>
        <dbReference type="EMBL" id="KAK6729860.1"/>
    </source>
</evidence>
<name>A0ABR1BWN3_NECAM</name>
<proteinExistence type="predicted"/>
<evidence type="ECO:0000256" key="6">
    <source>
        <dbReference type="ARBA" id="ARBA00023242"/>
    </source>
</evidence>
<dbReference type="InterPro" id="IPR043404">
    <property type="entry name" value="ATAXIN1-like"/>
</dbReference>
<dbReference type="Gene3D" id="2.170.16.10">
    <property type="entry name" value="Hedgehog/Intein (Hint) domain"/>
    <property type="match status" value="1"/>
</dbReference>
<feature type="region of interest" description="Disordered" evidence="7">
    <location>
        <begin position="252"/>
        <end position="300"/>
    </location>
</feature>
<keyword evidence="6" id="KW-0539">Nucleus</keyword>
<feature type="compositionally biased region" description="Basic residues" evidence="7">
    <location>
        <begin position="484"/>
        <end position="495"/>
    </location>
</feature>
<evidence type="ECO:0000256" key="1">
    <source>
        <dbReference type="ARBA" id="ARBA00004123"/>
    </source>
</evidence>
<keyword evidence="3" id="KW-0805">Transcription regulation</keyword>
<reference evidence="9 10" key="1">
    <citation type="submission" date="2023-08" db="EMBL/GenBank/DDBJ databases">
        <title>A Necator americanus chromosomal reference genome.</title>
        <authorList>
            <person name="Ilik V."/>
            <person name="Petrzelkova K.J."/>
            <person name="Pardy F."/>
            <person name="Fuh T."/>
            <person name="Niatou-Singa F.S."/>
            <person name="Gouil Q."/>
            <person name="Baker L."/>
            <person name="Ritchie M.E."/>
            <person name="Jex A.R."/>
            <person name="Gazzola D."/>
            <person name="Li H."/>
            <person name="Toshio Fujiwara R."/>
            <person name="Zhan B."/>
            <person name="Aroian R.V."/>
            <person name="Pafco B."/>
            <person name="Schwarz E.M."/>
        </authorList>
    </citation>
    <scope>NUCLEOTIDE SEQUENCE [LARGE SCALE GENOMIC DNA]</scope>
    <source>
        <strain evidence="9 10">Aroian</strain>
        <tissue evidence="9">Whole animal</tissue>
    </source>
</reference>